<organism evidence="2 3">
    <name type="scientific">Heyndrickxia oleronia</name>
    <dbReference type="NCBI Taxonomy" id="38875"/>
    <lineage>
        <taxon>Bacteria</taxon>
        <taxon>Bacillati</taxon>
        <taxon>Bacillota</taxon>
        <taxon>Bacilli</taxon>
        <taxon>Bacillales</taxon>
        <taxon>Bacillaceae</taxon>
        <taxon>Heyndrickxia</taxon>
    </lineage>
</organism>
<proteinExistence type="predicted"/>
<evidence type="ECO:0000313" key="2">
    <source>
        <dbReference type="EMBL" id="OOP67794.1"/>
    </source>
</evidence>
<dbReference type="RefSeq" id="WP_078110447.1">
    <property type="nucleotide sequence ID" value="NZ_CP065424.1"/>
</dbReference>
<reference evidence="2 3" key="1">
    <citation type="submission" date="2017-01" db="EMBL/GenBank/DDBJ databases">
        <title>Draft genome sequence of Bacillus oleronius.</title>
        <authorList>
            <person name="Allam M."/>
        </authorList>
    </citation>
    <scope>NUCLEOTIDE SEQUENCE [LARGE SCALE GENOMIC DNA]</scope>
    <source>
        <strain evidence="2 3">DSM 9356</strain>
    </source>
</reference>
<comment type="caution">
    <text evidence="2">The sequence shown here is derived from an EMBL/GenBank/DDBJ whole genome shotgun (WGS) entry which is preliminary data.</text>
</comment>
<evidence type="ECO:0000313" key="3">
    <source>
        <dbReference type="Proteomes" id="UP000189761"/>
    </source>
</evidence>
<sequence>MKKTIIILLIIIFIALVGGLIYFLFFNKSSNQTHMIDKESIEQKDFLEDKQAVLYFSSTIDQDTDNKGVSYAVFIEDKGNAVGYKMKSLELGTIAKNKHDIMLVDKNKIRLVGESYREFKMKQEQHTGERTGYLEQPNLYFSIFNTGVNNERGIDGYDSNVLFGNKNGFQKGNIPHYILASGVDNNEVILLTNDIEKEYEFRRVLFTNDDLKVQDIVQLKNEEGLDYANLSPIVADENYYYIVLSEFINDTNENTVLFRINKETLDQEKVNLATYRNNNNLYATVPFNPKNSAYVYGNEFYYINGLGEVFSFDAKTHKVKIKFNITNASKDGIRHNEGTYFEDGQLYVMRYNEKRENHYYIEQYSLNTGEKIKEIKINGLEEILSSVKGKTIHAYDFKMLK</sequence>
<keyword evidence="3" id="KW-1185">Reference proteome</keyword>
<name>A0A8E2LF44_9BACI</name>
<feature type="transmembrane region" description="Helical" evidence="1">
    <location>
        <begin position="6"/>
        <end position="26"/>
    </location>
</feature>
<dbReference type="InterPro" id="IPR011047">
    <property type="entry name" value="Quinoprotein_ADH-like_sf"/>
</dbReference>
<dbReference type="Proteomes" id="UP000189761">
    <property type="component" value="Unassembled WGS sequence"/>
</dbReference>
<evidence type="ECO:0000256" key="1">
    <source>
        <dbReference type="SAM" id="Phobius"/>
    </source>
</evidence>
<gene>
    <name evidence="2" type="ORF">BWZ43_13890</name>
</gene>
<keyword evidence="1" id="KW-0472">Membrane</keyword>
<dbReference type="SUPFAM" id="SSF50998">
    <property type="entry name" value="Quinoprotein alcohol dehydrogenase-like"/>
    <property type="match status" value="1"/>
</dbReference>
<keyword evidence="1" id="KW-0812">Transmembrane</keyword>
<accession>A0A8E2LF44</accession>
<protein>
    <submittedName>
        <fullName evidence="2">Uncharacterized protein</fullName>
    </submittedName>
</protein>
<dbReference type="EMBL" id="MTLA01000159">
    <property type="protein sequence ID" value="OOP67794.1"/>
    <property type="molecule type" value="Genomic_DNA"/>
</dbReference>
<dbReference type="AlphaFoldDB" id="A0A8E2LF44"/>
<keyword evidence="1" id="KW-1133">Transmembrane helix</keyword>